<name>A0A0E9NMI0_SAICN</name>
<reference evidence="1 2" key="2">
    <citation type="journal article" date="2014" name="J. Gen. Appl. Microbiol.">
        <title>The early diverging ascomycetous budding yeast Saitoella complicata has three histone deacetylases belonging to the Clr6, Hos2, and Rpd3 lineages.</title>
        <authorList>
            <person name="Nishida H."/>
            <person name="Matsumoto T."/>
            <person name="Kondo S."/>
            <person name="Hamamoto M."/>
            <person name="Yoshikawa H."/>
        </authorList>
    </citation>
    <scope>NUCLEOTIDE SEQUENCE [LARGE SCALE GENOMIC DNA]</scope>
    <source>
        <strain evidence="1 2">NRRL Y-17804</strain>
    </source>
</reference>
<sequence>MMMSSLSRLSSIFVFSTHVIYSTPPLNSSLAYSSVLLLSISLAFSGSSSSFGAARVIMDISPPDMLAVVGTKAIVSSFSTLTPIGVFTPGSGQVVLAACGLQWRALIRRENDQTSLLRRVSKMIN</sequence>
<dbReference type="Proteomes" id="UP000033140">
    <property type="component" value="Unassembled WGS sequence"/>
</dbReference>
<gene>
    <name evidence="1" type="ORF">G7K_4754-t1</name>
</gene>
<dbReference type="EMBL" id="BACD03000035">
    <property type="protein sequence ID" value="GAO50630.1"/>
    <property type="molecule type" value="Genomic_DNA"/>
</dbReference>
<evidence type="ECO:0000313" key="1">
    <source>
        <dbReference type="EMBL" id="GAO50630.1"/>
    </source>
</evidence>
<reference evidence="1 2" key="3">
    <citation type="journal article" date="2015" name="Genome Announc.">
        <title>Draft Genome Sequence of the Archiascomycetous Yeast Saitoella complicata.</title>
        <authorList>
            <person name="Yamauchi K."/>
            <person name="Kondo S."/>
            <person name="Hamamoto M."/>
            <person name="Takahashi Y."/>
            <person name="Ogura Y."/>
            <person name="Hayashi T."/>
            <person name="Nishida H."/>
        </authorList>
    </citation>
    <scope>NUCLEOTIDE SEQUENCE [LARGE SCALE GENOMIC DNA]</scope>
    <source>
        <strain evidence="1 2">NRRL Y-17804</strain>
    </source>
</reference>
<reference evidence="1 2" key="1">
    <citation type="journal article" date="2011" name="J. Gen. Appl. Microbiol.">
        <title>Draft genome sequencing of the enigmatic yeast Saitoella complicata.</title>
        <authorList>
            <person name="Nishida H."/>
            <person name="Hamamoto M."/>
            <person name="Sugiyama J."/>
        </authorList>
    </citation>
    <scope>NUCLEOTIDE SEQUENCE [LARGE SCALE GENOMIC DNA]</scope>
    <source>
        <strain evidence="1 2">NRRL Y-17804</strain>
    </source>
</reference>
<dbReference type="AlphaFoldDB" id="A0A0E9NMI0"/>
<keyword evidence="2" id="KW-1185">Reference proteome</keyword>
<organism evidence="1 2">
    <name type="scientific">Saitoella complicata (strain BCRC 22490 / CBS 7301 / JCM 7358 / NBRC 10748 / NRRL Y-17804)</name>
    <dbReference type="NCBI Taxonomy" id="698492"/>
    <lineage>
        <taxon>Eukaryota</taxon>
        <taxon>Fungi</taxon>
        <taxon>Dikarya</taxon>
        <taxon>Ascomycota</taxon>
        <taxon>Taphrinomycotina</taxon>
        <taxon>Taphrinomycotina incertae sedis</taxon>
        <taxon>Saitoella</taxon>
    </lineage>
</organism>
<protein>
    <submittedName>
        <fullName evidence="1">Uncharacterized protein</fullName>
    </submittedName>
</protein>
<comment type="caution">
    <text evidence="1">The sequence shown here is derived from an EMBL/GenBank/DDBJ whole genome shotgun (WGS) entry which is preliminary data.</text>
</comment>
<accession>A0A0E9NMI0</accession>
<evidence type="ECO:0000313" key="2">
    <source>
        <dbReference type="Proteomes" id="UP000033140"/>
    </source>
</evidence>
<proteinExistence type="predicted"/>